<dbReference type="RefSeq" id="WP_345396398.1">
    <property type="nucleotide sequence ID" value="NZ_BAABHG010000008.1"/>
</dbReference>
<comment type="caution">
    <text evidence="3">The sequence shown here is derived from an EMBL/GenBank/DDBJ whole genome shotgun (WGS) entry which is preliminary data.</text>
</comment>
<feature type="coiled-coil region" evidence="1">
    <location>
        <begin position="150"/>
        <end position="207"/>
    </location>
</feature>
<name>A0ABW5GCX9_9PSEU</name>
<organism evidence="3 4">
    <name type="scientific">Amycolatopsis samaneae</name>
    <dbReference type="NCBI Taxonomy" id="664691"/>
    <lineage>
        <taxon>Bacteria</taxon>
        <taxon>Bacillati</taxon>
        <taxon>Actinomycetota</taxon>
        <taxon>Actinomycetes</taxon>
        <taxon>Pseudonocardiales</taxon>
        <taxon>Pseudonocardiaceae</taxon>
        <taxon>Amycolatopsis</taxon>
    </lineage>
</organism>
<evidence type="ECO:0000256" key="2">
    <source>
        <dbReference type="SAM" id="Phobius"/>
    </source>
</evidence>
<protein>
    <submittedName>
        <fullName evidence="3">Exopolysaccharide biosynthesis protein</fullName>
    </submittedName>
</protein>
<dbReference type="PANTHER" id="PTHR32309">
    <property type="entry name" value="TYROSINE-PROTEIN KINASE"/>
    <property type="match status" value="1"/>
</dbReference>
<proteinExistence type="predicted"/>
<dbReference type="Proteomes" id="UP001597419">
    <property type="component" value="Unassembled WGS sequence"/>
</dbReference>
<feature type="transmembrane region" description="Helical" evidence="2">
    <location>
        <begin position="233"/>
        <end position="253"/>
    </location>
</feature>
<dbReference type="InterPro" id="IPR050445">
    <property type="entry name" value="Bact_polysacc_biosynth/exp"/>
</dbReference>
<dbReference type="EMBL" id="JBHUKU010000006">
    <property type="protein sequence ID" value="MFD2459346.1"/>
    <property type="molecule type" value="Genomic_DNA"/>
</dbReference>
<feature type="transmembrane region" description="Helical" evidence="2">
    <location>
        <begin position="21"/>
        <end position="40"/>
    </location>
</feature>
<accession>A0ABW5GCX9</accession>
<keyword evidence="2" id="KW-1133">Transmembrane helix</keyword>
<sequence length="447" mass="46481">MRDDTVRLAKVGQVLRGRWRLLAVLVVAGALAGAGASLLFSPGYKTTASVLMQGPRQADELLTQAQVATSSVVLDRAAANLGWHVSSDELRKRVAASASQGNVVNLEVSGDTAEHARQLADQVADQFVKYSTQLLANSMDPAGQLAREQRETLRQQVTQTNQKISDLARAVTGRDLTVESVQARTQLEGLRTSLEQAINNLNQADAATAQGNMVVMGPAALPSAPAAPTLPQLVAGGALLFFLAGVLGHLFAARADRRLRGEREIAAALGAPILAGVEVPGTAAPDSGRGLRGTLRRAVGGDRPWDVPRLGIPADDLDRDVRYRRVLSRLGLSGRTRERILVLTAAGDGPASGAVDRLTGTAEAESVPSSALLRAEIDATRPIVPDEEGVTGVLVALSAGSRTAWDLVGIAGACADAGHEIVGALLARPVRPHAGTVKAADAMVGSA</sequence>
<keyword evidence="2" id="KW-0812">Transmembrane</keyword>
<keyword evidence="2" id="KW-0472">Membrane</keyword>
<evidence type="ECO:0000313" key="4">
    <source>
        <dbReference type="Proteomes" id="UP001597419"/>
    </source>
</evidence>
<keyword evidence="4" id="KW-1185">Reference proteome</keyword>
<keyword evidence="1" id="KW-0175">Coiled coil</keyword>
<gene>
    <name evidence="3" type="ORF">ACFSYJ_12095</name>
</gene>
<reference evidence="4" key="1">
    <citation type="journal article" date="2019" name="Int. J. Syst. Evol. Microbiol.">
        <title>The Global Catalogue of Microorganisms (GCM) 10K type strain sequencing project: providing services to taxonomists for standard genome sequencing and annotation.</title>
        <authorList>
            <consortium name="The Broad Institute Genomics Platform"/>
            <consortium name="The Broad Institute Genome Sequencing Center for Infectious Disease"/>
            <person name="Wu L."/>
            <person name="Ma J."/>
        </authorList>
    </citation>
    <scope>NUCLEOTIDE SEQUENCE [LARGE SCALE GENOMIC DNA]</scope>
    <source>
        <strain evidence="4">CGMCC 4.7643</strain>
    </source>
</reference>
<evidence type="ECO:0000256" key="1">
    <source>
        <dbReference type="SAM" id="Coils"/>
    </source>
</evidence>
<evidence type="ECO:0000313" key="3">
    <source>
        <dbReference type="EMBL" id="MFD2459346.1"/>
    </source>
</evidence>
<dbReference type="PANTHER" id="PTHR32309:SF31">
    <property type="entry name" value="CAPSULAR EXOPOLYSACCHARIDE FAMILY"/>
    <property type="match status" value="1"/>
</dbReference>